<proteinExistence type="predicted"/>
<dbReference type="EMBL" id="AWWV01016090">
    <property type="protein sequence ID" value="OMO50618.1"/>
    <property type="molecule type" value="Genomic_DNA"/>
</dbReference>
<gene>
    <name evidence="2" type="ORF">CCACVL1_30352</name>
</gene>
<accession>A0A1R3FXN7</accession>
<feature type="compositionally biased region" description="Basic and acidic residues" evidence="1">
    <location>
        <begin position="1"/>
        <end position="15"/>
    </location>
</feature>
<evidence type="ECO:0000313" key="2">
    <source>
        <dbReference type="EMBL" id="OMO50618.1"/>
    </source>
</evidence>
<evidence type="ECO:0000256" key="1">
    <source>
        <dbReference type="SAM" id="MobiDB-lite"/>
    </source>
</evidence>
<evidence type="ECO:0000313" key="3">
    <source>
        <dbReference type="Proteomes" id="UP000188268"/>
    </source>
</evidence>
<keyword evidence="3" id="KW-1185">Reference proteome</keyword>
<feature type="region of interest" description="Disordered" evidence="1">
    <location>
        <begin position="1"/>
        <end position="109"/>
    </location>
</feature>
<feature type="compositionally biased region" description="Basic and acidic residues" evidence="1">
    <location>
        <begin position="89"/>
        <end position="100"/>
    </location>
</feature>
<sequence length="109" mass="12073">MGRPTNRDPHIEQTRPRSTNQQLQASAGGHTILLTPREQRAPPRPMQHAKRHNLSHRIESMSNAVQNTLSTAGTITHGGQPPTDGDVEQQMRPDTHHRPENSIQPGTAD</sequence>
<feature type="compositionally biased region" description="Polar residues" evidence="1">
    <location>
        <begin position="16"/>
        <end position="25"/>
    </location>
</feature>
<organism evidence="2 3">
    <name type="scientific">Corchorus capsularis</name>
    <name type="common">Jute</name>
    <dbReference type="NCBI Taxonomy" id="210143"/>
    <lineage>
        <taxon>Eukaryota</taxon>
        <taxon>Viridiplantae</taxon>
        <taxon>Streptophyta</taxon>
        <taxon>Embryophyta</taxon>
        <taxon>Tracheophyta</taxon>
        <taxon>Spermatophyta</taxon>
        <taxon>Magnoliopsida</taxon>
        <taxon>eudicotyledons</taxon>
        <taxon>Gunneridae</taxon>
        <taxon>Pentapetalae</taxon>
        <taxon>rosids</taxon>
        <taxon>malvids</taxon>
        <taxon>Malvales</taxon>
        <taxon>Malvaceae</taxon>
        <taxon>Grewioideae</taxon>
        <taxon>Apeibeae</taxon>
        <taxon>Corchorus</taxon>
    </lineage>
</organism>
<dbReference type="Gramene" id="OMO50618">
    <property type="protein sequence ID" value="OMO50618"/>
    <property type="gene ID" value="CCACVL1_30352"/>
</dbReference>
<dbReference type="Proteomes" id="UP000188268">
    <property type="component" value="Unassembled WGS sequence"/>
</dbReference>
<protein>
    <submittedName>
        <fullName evidence="2">Uncharacterized protein</fullName>
    </submittedName>
</protein>
<dbReference type="AlphaFoldDB" id="A0A1R3FXN7"/>
<feature type="compositionally biased region" description="Polar residues" evidence="1">
    <location>
        <begin position="60"/>
        <end position="74"/>
    </location>
</feature>
<comment type="caution">
    <text evidence="2">The sequence shown here is derived from an EMBL/GenBank/DDBJ whole genome shotgun (WGS) entry which is preliminary data.</text>
</comment>
<name>A0A1R3FXN7_COCAP</name>
<reference evidence="2 3" key="1">
    <citation type="submission" date="2013-09" db="EMBL/GenBank/DDBJ databases">
        <title>Corchorus capsularis genome sequencing.</title>
        <authorList>
            <person name="Alam M."/>
            <person name="Haque M.S."/>
            <person name="Islam M.S."/>
            <person name="Emdad E.M."/>
            <person name="Islam M.M."/>
            <person name="Ahmed B."/>
            <person name="Halim A."/>
            <person name="Hossen Q.M.M."/>
            <person name="Hossain M.Z."/>
            <person name="Ahmed R."/>
            <person name="Khan M.M."/>
            <person name="Islam R."/>
            <person name="Rashid M.M."/>
            <person name="Khan S.A."/>
            <person name="Rahman M.S."/>
            <person name="Alam M."/>
        </authorList>
    </citation>
    <scope>NUCLEOTIDE SEQUENCE [LARGE SCALE GENOMIC DNA]</scope>
    <source>
        <strain evidence="3">cv. CVL-1</strain>
        <tissue evidence="2">Whole seedling</tissue>
    </source>
</reference>